<dbReference type="AlphaFoldDB" id="A0A1E1L1I5"/>
<keyword evidence="3" id="KW-1185">Reference proteome</keyword>
<dbReference type="EMBL" id="FJUX01000068">
    <property type="protein sequence ID" value="CZT04334.1"/>
    <property type="molecule type" value="Genomic_DNA"/>
</dbReference>
<evidence type="ECO:0000256" key="1">
    <source>
        <dbReference type="SAM" id="MobiDB-lite"/>
    </source>
</evidence>
<evidence type="ECO:0000313" key="2">
    <source>
        <dbReference type="EMBL" id="CZT04334.1"/>
    </source>
</evidence>
<organism evidence="2 3">
    <name type="scientific">Rhynchosporium agropyri</name>
    <dbReference type="NCBI Taxonomy" id="914238"/>
    <lineage>
        <taxon>Eukaryota</taxon>
        <taxon>Fungi</taxon>
        <taxon>Dikarya</taxon>
        <taxon>Ascomycota</taxon>
        <taxon>Pezizomycotina</taxon>
        <taxon>Leotiomycetes</taxon>
        <taxon>Helotiales</taxon>
        <taxon>Ploettnerulaceae</taxon>
        <taxon>Rhynchosporium</taxon>
    </lineage>
</organism>
<reference evidence="3" key="1">
    <citation type="submission" date="2016-03" db="EMBL/GenBank/DDBJ databases">
        <authorList>
            <person name="Guldener U."/>
        </authorList>
    </citation>
    <scope>NUCLEOTIDE SEQUENCE [LARGE SCALE GENOMIC DNA]</scope>
    <source>
        <strain evidence="3">04CH-RAC-A.6.1</strain>
    </source>
</reference>
<proteinExistence type="predicted"/>
<accession>A0A1E1L1I5</accession>
<dbReference type="Proteomes" id="UP000178912">
    <property type="component" value="Unassembled WGS sequence"/>
</dbReference>
<gene>
    <name evidence="2" type="ORF">RAG0_10838</name>
</gene>
<sequence length="86" mass="9979">MVKALANQQNQSLYYYNVFIRPQYRTAMFPLFVHNGPSPNYGQLLSSKFRNGNAKIEVRSKKSRSEDRKKETQVLAWDNLTSHSSP</sequence>
<feature type="region of interest" description="Disordered" evidence="1">
    <location>
        <begin position="55"/>
        <end position="86"/>
    </location>
</feature>
<name>A0A1E1L1I5_9HELO</name>
<protein>
    <submittedName>
        <fullName evidence="2">Uncharacterized protein</fullName>
    </submittedName>
</protein>
<evidence type="ECO:0000313" key="3">
    <source>
        <dbReference type="Proteomes" id="UP000178912"/>
    </source>
</evidence>
<feature type="compositionally biased region" description="Basic and acidic residues" evidence="1">
    <location>
        <begin position="56"/>
        <end position="72"/>
    </location>
</feature>